<dbReference type="Gene3D" id="3.10.580.10">
    <property type="entry name" value="CBS-domain"/>
    <property type="match status" value="1"/>
</dbReference>
<dbReference type="Pfam" id="PF10335">
    <property type="entry name" value="DUF294_C"/>
    <property type="match status" value="1"/>
</dbReference>
<dbReference type="InterPro" id="IPR014710">
    <property type="entry name" value="RmlC-like_jellyroll"/>
</dbReference>
<dbReference type="InterPro" id="IPR000644">
    <property type="entry name" value="CBS_dom"/>
</dbReference>
<dbReference type="InterPro" id="IPR005105">
    <property type="entry name" value="GlnD_Uridyltrans_N"/>
</dbReference>
<reference evidence="6" key="1">
    <citation type="submission" date="2016-10" db="EMBL/GenBank/DDBJ databases">
        <authorList>
            <person name="Varghese N."/>
            <person name="Submissions S."/>
        </authorList>
    </citation>
    <scope>NUCLEOTIDE SEQUENCE [LARGE SCALE GENOMIC DNA]</scope>
    <source>
        <strain evidence="6">DSM 44498</strain>
    </source>
</reference>
<feature type="domain" description="Cyclic nucleotide-binding" evidence="3">
    <location>
        <begin position="24"/>
        <end position="116"/>
    </location>
</feature>
<dbReference type="EMBL" id="FNSV01000005">
    <property type="protein sequence ID" value="SEB65460.1"/>
    <property type="molecule type" value="Genomic_DNA"/>
</dbReference>
<keyword evidence="1" id="KW-0129">CBS domain</keyword>
<dbReference type="CDD" id="cd05401">
    <property type="entry name" value="NT_GlnE_GlnD_like"/>
    <property type="match status" value="1"/>
</dbReference>
<dbReference type="SUPFAM" id="SSF51206">
    <property type="entry name" value="cAMP-binding domain-like"/>
    <property type="match status" value="1"/>
</dbReference>
<dbReference type="SUPFAM" id="SSF81301">
    <property type="entry name" value="Nucleotidyltransferase"/>
    <property type="match status" value="1"/>
</dbReference>
<dbReference type="GO" id="GO:0008773">
    <property type="term" value="F:[protein-PII] uridylyltransferase activity"/>
    <property type="evidence" value="ECO:0007669"/>
    <property type="project" value="InterPro"/>
</dbReference>
<feature type="region of interest" description="Disordered" evidence="2">
    <location>
        <begin position="616"/>
        <end position="679"/>
    </location>
</feature>
<evidence type="ECO:0000313" key="5">
    <source>
        <dbReference type="EMBL" id="SEB65460.1"/>
    </source>
</evidence>
<evidence type="ECO:0000259" key="3">
    <source>
        <dbReference type="PROSITE" id="PS50042"/>
    </source>
</evidence>
<proteinExistence type="predicted"/>
<protein>
    <submittedName>
        <fullName evidence="5">Cyclic nucleotide-binding protein</fullName>
    </submittedName>
</protein>
<feature type="compositionally biased region" description="Basic and acidic residues" evidence="2">
    <location>
        <begin position="640"/>
        <end position="650"/>
    </location>
</feature>
<organism evidence="5 6">
    <name type="scientific">Rhodococcus koreensis</name>
    <dbReference type="NCBI Taxonomy" id="99653"/>
    <lineage>
        <taxon>Bacteria</taxon>
        <taxon>Bacillati</taxon>
        <taxon>Actinomycetota</taxon>
        <taxon>Actinomycetes</taxon>
        <taxon>Mycobacteriales</taxon>
        <taxon>Nocardiaceae</taxon>
        <taxon>Rhodococcus</taxon>
    </lineage>
</organism>
<name>A0A1H4L3X4_9NOCA</name>
<gene>
    <name evidence="5" type="ORF">SAMN04490239_1079</name>
</gene>
<feature type="compositionally biased region" description="Basic residues" evidence="2">
    <location>
        <begin position="665"/>
        <end position="679"/>
    </location>
</feature>
<dbReference type="Pfam" id="PF00571">
    <property type="entry name" value="CBS"/>
    <property type="match status" value="1"/>
</dbReference>
<dbReference type="AlphaFoldDB" id="A0A1H4L3X4"/>
<dbReference type="InterPro" id="IPR018821">
    <property type="entry name" value="DUF294_put_nucleoTrafse_sb-bd"/>
</dbReference>
<dbReference type="PROSITE" id="PS50042">
    <property type="entry name" value="CNMP_BINDING_3"/>
    <property type="match status" value="1"/>
</dbReference>
<dbReference type="SUPFAM" id="SSF54631">
    <property type="entry name" value="CBS-domain pair"/>
    <property type="match status" value="1"/>
</dbReference>
<evidence type="ECO:0000313" key="6">
    <source>
        <dbReference type="Proteomes" id="UP000183561"/>
    </source>
</evidence>
<evidence type="ECO:0000256" key="1">
    <source>
        <dbReference type="PROSITE-ProRule" id="PRU00703"/>
    </source>
</evidence>
<dbReference type="Gene3D" id="2.60.120.10">
    <property type="entry name" value="Jelly Rolls"/>
    <property type="match status" value="1"/>
</dbReference>
<feature type="domain" description="CBS" evidence="4">
    <location>
        <begin position="225"/>
        <end position="284"/>
    </location>
</feature>
<evidence type="ECO:0000259" key="4">
    <source>
        <dbReference type="PROSITE" id="PS51371"/>
    </source>
</evidence>
<dbReference type="InterPro" id="IPR046342">
    <property type="entry name" value="CBS_dom_sf"/>
</dbReference>
<dbReference type="Proteomes" id="UP000183561">
    <property type="component" value="Unassembled WGS sequence"/>
</dbReference>
<dbReference type="InterPro" id="IPR018490">
    <property type="entry name" value="cNMP-bd_dom_sf"/>
</dbReference>
<dbReference type="PROSITE" id="PS51371">
    <property type="entry name" value="CBS"/>
    <property type="match status" value="1"/>
</dbReference>
<accession>A0A1H4L3X4</accession>
<dbReference type="Pfam" id="PF03445">
    <property type="entry name" value="DUF294"/>
    <property type="match status" value="1"/>
</dbReference>
<evidence type="ECO:0000256" key="2">
    <source>
        <dbReference type="SAM" id="MobiDB-lite"/>
    </source>
</evidence>
<dbReference type="InterPro" id="IPR000595">
    <property type="entry name" value="cNMP-bd_dom"/>
</dbReference>
<sequence length="679" mass="73135">MSVDESAQRAETTDLLALLTSCRPFDSLTPDGRASAVASADVQDFAAGDLVVDAFGEVPADIFVVVSGEVDLWLDPDRIGEPPGDSFGRGEALGFSAALTERAIGPRVVARSAAKIARFPADVVIPAFASRGGARFLAEHISHARRLASGPPTYTVMADLVRQAPLIVAADAPAIDIARDMTRRGLPCAAVDVGEGRYGLVTDEGLRRRILAEGLPVDSPAHAVMTYPATTTSLGTSSADALIEMLDNEVQFLLVTSEDGALTGVVGERDFMSSSTTAGVSIKEQIRKARTVDDLVVRALRVPAVLGDLLERGLAADRVIAVNSTIVDAIIRRAVALVFEDHAALTMEAFTWLSLGSNGRREAVLSSDVDAAVTFDDEYADEIPRYREAFAVVGEVLTRCGISVDAHRAFPSHEGFSRTHSQWRAAARGWLARPRENQGTIMASILVDARPIFGDPSLPEPARVFADFNSHPAAVEMLLYESLARRAKLTTMRDKLAGRGDAFDVKARGLAPIINIARWVALGVGSAELQTIGRLRAASGSALLPERDADRLIEAFEVLQLLRLEHQLRQAEAGEVPDDILARDEISPIDRSVVERTVREVSAIQRRMDRVAHMLPADQLVRPRPAMPPPSELPGPGGERASDSSRRSGDPMRAARAAKDLARNRGLRKVVRRGRRLDP</sequence>
<dbReference type="InterPro" id="IPR043519">
    <property type="entry name" value="NT_sf"/>
</dbReference>
<keyword evidence="6" id="KW-1185">Reference proteome</keyword>